<protein>
    <submittedName>
        <fullName evidence="1">SKU5 similar 13</fullName>
    </submittedName>
</protein>
<feature type="non-terminal residue" evidence="1">
    <location>
        <position position="70"/>
    </location>
</feature>
<evidence type="ECO:0000313" key="1">
    <source>
        <dbReference type="EMBL" id="AQK86811.1"/>
    </source>
</evidence>
<dbReference type="EMBL" id="CM000782">
    <property type="protein sequence ID" value="AQK86811.1"/>
    <property type="molecule type" value="Genomic_DNA"/>
</dbReference>
<name>A0A1D6M6W4_MAIZE</name>
<accession>A0A1D6M6W4</accession>
<reference evidence="1" key="1">
    <citation type="submission" date="2015-12" db="EMBL/GenBank/DDBJ databases">
        <title>Update maize B73 reference genome by single molecule sequencing technologies.</title>
        <authorList>
            <consortium name="Maize Genome Sequencing Project"/>
            <person name="Ware D."/>
        </authorList>
    </citation>
    <scope>NUCLEOTIDE SEQUENCE</scope>
    <source>
        <tissue evidence="1">Seedling</tissue>
    </source>
</reference>
<proteinExistence type="predicted"/>
<sequence length="70" mass="8058">MDGNHADVRQRGHVERAFQHLGWGAAGRMGTHEWIYITLRCMPSQITVLGFSKNHCNGSYIYNFISPFIY</sequence>
<organism evidence="1">
    <name type="scientific">Zea mays</name>
    <name type="common">Maize</name>
    <dbReference type="NCBI Taxonomy" id="4577"/>
    <lineage>
        <taxon>Eukaryota</taxon>
        <taxon>Viridiplantae</taxon>
        <taxon>Streptophyta</taxon>
        <taxon>Embryophyta</taxon>
        <taxon>Tracheophyta</taxon>
        <taxon>Spermatophyta</taxon>
        <taxon>Magnoliopsida</taxon>
        <taxon>Liliopsida</taxon>
        <taxon>Poales</taxon>
        <taxon>Poaceae</taxon>
        <taxon>PACMAD clade</taxon>
        <taxon>Panicoideae</taxon>
        <taxon>Andropogonodae</taxon>
        <taxon>Andropogoneae</taxon>
        <taxon>Tripsacinae</taxon>
        <taxon>Zea</taxon>
    </lineage>
</organism>
<gene>
    <name evidence="1" type="ORF">ZEAMMB73_Zm00001d038521</name>
</gene>
<dbReference type="AlphaFoldDB" id="A0A1D6M6W4"/>